<evidence type="ECO:0000313" key="4">
    <source>
        <dbReference type="EMBL" id="MBG6141172.1"/>
    </source>
</evidence>
<dbReference type="Proteomes" id="UP000622552">
    <property type="component" value="Unassembled WGS sequence"/>
</dbReference>
<dbReference type="PANTHER" id="PTHR47628:SF1">
    <property type="entry name" value="ALIPHATIC AMIDASE EXPRESSION-REGULATING PROTEIN"/>
    <property type="match status" value="1"/>
</dbReference>
<proteinExistence type="inferred from homology"/>
<dbReference type="InterPro" id="IPR028082">
    <property type="entry name" value="Peripla_BP_I"/>
</dbReference>
<evidence type="ECO:0000256" key="2">
    <source>
        <dbReference type="ARBA" id="ARBA00022729"/>
    </source>
</evidence>
<protein>
    <submittedName>
        <fullName evidence="4">ABC-type branched-subunit amino acid transport system substrate-binding protein</fullName>
    </submittedName>
</protein>
<sequence length="369" mass="38805">MRADVTIVSDLLEARLLAPEPHEAVRVALVVPLSGTLGMVGPGAVNCAKLAVAELNAGAGILGRPVELVLVDGGRSPAEVTADVMGLVEAGAVRALVGSHASDVRIALSRAIGGRLPFVYTPPYEGGEHTPGVYLSGETPERQLLPVLRWFVEVRGRRRWALVGNDYVWPRRLHGAAAVYLKSCAAQVVTERYAPRGLTDPGPLLHAIAASRADAVLLTLVGADLTLFNRAFAASPLAGRVVRLGAALEENGLLGAGGDDTGELYASMGFFASMATDACADFTERYTRRFGSPAPMLNGHAEAVYGGVRLLSALAERARSLDSAEIDVTSDGVSIMAGRGMLTVTHRHVAQSVHLARADGLEFDVVKTF</sequence>
<dbReference type="RefSeq" id="WP_197007631.1">
    <property type="nucleotide sequence ID" value="NZ_BONS01000030.1"/>
</dbReference>
<dbReference type="EMBL" id="JADOUF010000001">
    <property type="protein sequence ID" value="MBG6141172.1"/>
    <property type="molecule type" value="Genomic_DNA"/>
</dbReference>
<gene>
    <name evidence="4" type="ORF">IW245_007366</name>
</gene>
<keyword evidence="2" id="KW-0732">Signal</keyword>
<feature type="domain" description="Leucine-binding protein" evidence="3">
    <location>
        <begin position="25"/>
        <end position="359"/>
    </location>
</feature>
<accession>A0A8J7GPS0</accession>
<dbReference type="CDD" id="cd06358">
    <property type="entry name" value="PBP1_NHase"/>
    <property type="match status" value="1"/>
</dbReference>
<evidence type="ECO:0000256" key="1">
    <source>
        <dbReference type="ARBA" id="ARBA00010062"/>
    </source>
</evidence>
<dbReference type="Pfam" id="PF13458">
    <property type="entry name" value="Peripla_BP_6"/>
    <property type="match status" value="1"/>
</dbReference>
<dbReference type="AlphaFoldDB" id="A0A8J7GPS0"/>
<keyword evidence="5" id="KW-1185">Reference proteome</keyword>
<evidence type="ECO:0000313" key="5">
    <source>
        <dbReference type="Proteomes" id="UP000622552"/>
    </source>
</evidence>
<reference evidence="4" key="1">
    <citation type="submission" date="2020-11" db="EMBL/GenBank/DDBJ databases">
        <title>Sequencing the genomes of 1000 actinobacteria strains.</title>
        <authorList>
            <person name="Klenk H.-P."/>
        </authorList>
    </citation>
    <scope>NUCLEOTIDE SEQUENCE</scope>
    <source>
        <strain evidence="4">DSM 45356</strain>
    </source>
</reference>
<name>A0A8J7GPS0_9ACTN</name>
<evidence type="ECO:0000259" key="3">
    <source>
        <dbReference type="Pfam" id="PF13458"/>
    </source>
</evidence>
<comment type="similarity">
    <text evidence="1">Belongs to the leucine-binding protein family.</text>
</comment>
<dbReference type="SUPFAM" id="SSF53822">
    <property type="entry name" value="Periplasmic binding protein-like I"/>
    <property type="match status" value="1"/>
</dbReference>
<dbReference type="InterPro" id="IPR028081">
    <property type="entry name" value="Leu-bd"/>
</dbReference>
<organism evidence="4 5">
    <name type="scientific">Longispora fulva</name>
    <dbReference type="NCBI Taxonomy" id="619741"/>
    <lineage>
        <taxon>Bacteria</taxon>
        <taxon>Bacillati</taxon>
        <taxon>Actinomycetota</taxon>
        <taxon>Actinomycetes</taxon>
        <taxon>Micromonosporales</taxon>
        <taxon>Micromonosporaceae</taxon>
        <taxon>Longispora</taxon>
    </lineage>
</organism>
<dbReference type="Gene3D" id="3.40.50.2300">
    <property type="match status" value="2"/>
</dbReference>
<dbReference type="PANTHER" id="PTHR47628">
    <property type="match status" value="1"/>
</dbReference>
<comment type="caution">
    <text evidence="4">The sequence shown here is derived from an EMBL/GenBank/DDBJ whole genome shotgun (WGS) entry which is preliminary data.</text>
</comment>